<dbReference type="EMBL" id="KI397142">
    <property type="protein sequence ID" value="ERM96304.1"/>
    <property type="molecule type" value="Genomic_DNA"/>
</dbReference>
<organism evidence="2 3">
    <name type="scientific">Amborella trichopoda</name>
    <dbReference type="NCBI Taxonomy" id="13333"/>
    <lineage>
        <taxon>Eukaryota</taxon>
        <taxon>Viridiplantae</taxon>
        <taxon>Streptophyta</taxon>
        <taxon>Embryophyta</taxon>
        <taxon>Tracheophyta</taxon>
        <taxon>Spermatophyta</taxon>
        <taxon>Magnoliopsida</taxon>
        <taxon>Amborellales</taxon>
        <taxon>Amborellaceae</taxon>
        <taxon>Amborella</taxon>
    </lineage>
</organism>
<dbReference type="Gramene" id="ERM96304">
    <property type="protein sequence ID" value="ERM96304"/>
    <property type="gene ID" value="AMTR_s00001p00185890"/>
</dbReference>
<dbReference type="HOGENOM" id="CLU_2187472_0_0_1"/>
<dbReference type="Proteomes" id="UP000017836">
    <property type="component" value="Unassembled WGS sequence"/>
</dbReference>
<protein>
    <submittedName>
        <fullName evidence="2">Uncharacterized protein</fullName>
    </submittedName>
</protein>
<gene>
    <name evidence="2" type="ORF">AMTR_s00001p00185890</name>
</gene>
<keyword evidence="3" id="KW-1185">Reference proteome</keyword>
<keyword evidence="1" id="KW-0732">Signal</keyword>
<dbReference type="AlphaFoldDB" id="W1NM18"/>
<evidence type="ECO:0000313" key="3">
    <source>
        <dbReference type="Proteomes" id="UP000017836"/>
    </source>
</evidence>
<evidence type="ECO:0000313" key="2">
    <source>
        <dbReference type="EMBL" id="ERM96304.1"/>
    </source>
</evidence>
<accession>W1NM18</accession>
<proteinExistence type="predicted"/>
<feature type="signal peptide" evidence="1">
    <location>
        <begin position="1"/>
        <end position="22"/>
    </location>
</feature>
<reference evidence="3" key="1">
    <citation type="journal article" date="2013" name="Science">
        <title>The Amborella genome and the evolution of flowering plants.</title>
        <authorList>
            <consortium name="Amborella Genome Project"/>
        </authorList>
    </citation>
    <scope>NUCLEOTIDE SEQUENCE [LARGE SCALE GENOMIC DNA]</scope>
</reference>
<evidence type="ECO:0000256" key="1">
    <source>
        <dbReference type="SAM" id="SignalP"/>
    </source>
</evidence>
<feature type="chain" id="PRO_5004807774" evidence="1">
    <location>
        <begin position="23"/>
        <end position="117"/>
    </location>
</feature>
<name>W1NM18_AMBTC</name>
<sequence length="117" mass="12630">MSSKKVSLALLMALCMLSLSAAVLVHADGAAGAVAGAPPPVLSGSEYMKCWDPLSISNMIFTFIFSRKTVLYPANHSFEKLNPSCFYSMFIDTGFDLELSKKLKAYFDGVVSQPSAH</sequence>